<evidence type="ECO:0000313" key="2">
    <source>
        <dbReference type="Proteomes" id="UP000095282"/>
    </source>
</evidence>
<proteinExistence type="predicted"/>
<protein>
    <submittedName>
        <fullName evidence="3">DUF4604 domain-containing protein</fullName>
    </submittedName>
</protein>
<sequence>MATSPNTVLQMVFKKGSTNTKKKKLPIKFTGMASPADPKLDETQQPTNNDEAEDKDRQGTMRSRKVKDETKKVS</sequence>
<evidence type="ECO:0000313" key="3">
    <source>
        <dbReference type="WBParaSite" id="Csp11.Scaffold207.g670.t2"/>
    </source>
</evidence>
<dbReference type="Proteomes" id="UP000095282">
    <property type="component" value="Unplaced"/>
</dbReference>
<reference evidence="3" key="1">
    <citation type="submission" date="2016-11" db="UniProtKB">
        <authorList>
            <consortium name="WormBaseParasite"/>
        </authorList>
    </citation>
    <scope>IDENTIFICATION</scope>
</reference>
<dbReference type="AlphaFoldDB" id="A0A1I7SXX1"/>
<name>A0A1I7SXX1_9PELO</name>
<feature type="region of interest" description="Disordered" evidence="1">
    <location>
        <begin position="1"/>
        <end position="74"/>
    </location>
</feature>
<dbReference type="WBParaSite" id="Csp11.Scaffold207.g670.t2">
    <property type="protein sequence ID" value="Csp11.Scaffold207.g670.t2"/>
    <property type="gene ID" value="Csp11.Scaffold207.g670"/>
</dbReference>
<organism evidence="2 3">
    <name type="scientific">Caenorhabditis tropicalis</name>
    <dbReference type="NCBI Taxonomy" id="1561998"/>
    <lineage>
        <taxon>Eukaryota</taxon>
        <taxon>Metazoa</taxon>
        <taxon>Ecdysozoa</taxon>
        <taxon>Nematoda</taxon>
        <taxon>Chromadorea</taxon>
        <taxon>Rhabditida</taxon>
        <taxon>Rhabditina</taxon>
        <taxon>Rhabditomorpha</taxon>
        <taxon>Rhabditoidea</taxon>
        <taxon>Rhabditidae</taxon>
        <taxon>Peloderinae</taxon>
        <taxon>Caenorhabditis</taxon>
    </lineage>
</organism>
<evidence type="ECO:0000256" key="1">
    <source>
        <dbReference type="SAM" id="MobiDB-lite"/>
    </source>
</evidence>
<keyword evidence="2" id="KW-1185">Reference proteome</keyword>
<accession>A0A1I7SXX1</accession>